<dbReference type="InterPro" id="IPR021109">
    <property type="entry name" value="Peptidase_aspartic_dom_sf"/>
</dbReference>
<dbReference type="RefSeq" id="WP_074707515.1">
    <property type="nucleotide sequence ID" value="NZ_CP041230.1"/>
</dbReference>
<dbReference type="GO" id="GO:0006508">
    <property type="term" value="P:proteolysis"/>
    <property type="evidence" value="ECO:0007669"/>
    <property type="project" value="UniProtKB-KW"/>
</dbReference>
<evidence type="ECO:0000313" key="1">
    <source>
        <dbReference type="EMBL" id="KAA9045743.1"/>
    </source>
</evidence>
<accession>A0A1H4FZI7</accession>
<dbReference type="AlphaFoldDB" id="A0A1H4FZI7"/>
<keyword evidence="2" id="KW-0378">Hydrolase</keyword>
<dbReference type="EMBL" id="FNRP01000023">
    <property type="protein sequence ID" value="SEB01892.1"/>
    <property type="molecule type" value="Genomic_DNA"/>
</dbReference>
<dbReference type="Proteomes" id="UP000183040">
    <property type="component" value="Unassembled WGS sequence"/>
</dbReference>
<keyword evidence="2" id="KW-0645">Protease</keyword>
<reference evidence="1" key="4">
    <citation type="submission" date="2019-09" db="EMBL/GenBank/DDBJ databases">
        <authorList>
            <person name="Ross B.D."/>
            <person name="Verster A.J."/>
            <person name="Radey M.C."/>
            <person name="Schmidtke D.T."/>
            <person name="Pope C.E."/>
            <person name="Hoffman L.R."/>
            <person name="Hajjar A.M."/>
            <person name="Peterson S.B."/>
            <person name="Borenstein E."/>
            <person name="Mougous J.D."/>
        </authorList>
    </citation>
    <scope>NUCLEOTIDE SEQUENCE</scope>
    <source>
        <strain evidence="1">H204</strain>
    </source>
</reference>
<dbReference type="Proteomes" id="UP000327007">
    <property type="component" value="Unassembled WGS sequence"/>
</dbReference>
<proteinExistence type="predicted"/>
<organism evidence="2 3">
    <name type="scientific">Bacteroides xylanisolvens</name>
    <dbReference type="NCBI Taxonomy" id="371601"/>
    <lineage>
        <taxon>Bacteria</taxon>
        <taxon>Pseudomonadati</taxon>
        <taxon>Bacteroidota</taxon>
        <taxon>Bacteroidia</taxon>
        <taxon>Bacteroidales</taxon>
        <taxon>Bacteroidaceae</taxon>
        <taxon>Bacteroides</taxon>
    </lineage>
</organism>
<evidence type="ECO:0000313" key="3">
    <source>
        <dbReference type="Proteomes" id="UP000183040"/>
    </source>
</evidence>
<reference evidence="4" key="2">
    <citation type="journal article" date="2018" name="J. Anim. Genet.">
        <title>Acquired interbacterial defense systems protect against interspecies antagonism in the human gut microbiome.</title>
        <authorList>
            <person name="Ross B.D."/>
            <person name="Verster A.J."/>
            <person name="Radey M.C."/>
            <person name="Schmidtke D.T."/>
            <person name="Pope C.E."/>
            <person name="Hoffman L.R."/>
            <person name="Hajjar A."/>
            <person name="Peterson S.B."/>
            <person name="Borenstein E."/>
            <person name="Mougous J."/>
        </authorList>
    </citation>
    <scope>NUCLEOTIDE SEQUENCE [LARGE SCALE GENOMIC DNA]</scope>
    <source>
        <strain evidence="4">H204</strain>
    </source>
</reference>
<protein>
    <submittedName>
        <fullName evidence="2">Aspartyl protease</fullName>
    </submittedName>
</protein>
<reference evidence="2 3" key="1">
    <citation type="submission" date="2016-10" db="EMBL/GenBank/DDBJ databases">
        <authorList>
            <person name="de Groot N.N."/>
        </authorList>
    </citation>
    <scope>NUCLEOTIDE SEQUENCE [LARGE SCALE GENOMIC DNA]</scope>
    <source>
        <strain evidence="2 3">NLAE-zl-G339</strain>
    </source>
</reference>
<dbReference type="Gene3D" id="2.40.70.10">
    <property type="entry name" value="Acid Proteases"/>
    <property type="match status" value="2"/>
</dbReference>
<reference evidence="1" key="3">
    <citation type="journal article" date="2019" name="bioRxiv">
        <title>Acquired interbacterial defense systems protect against interspecies antagonism in the human gut microbiome.</title>
        <authorList>
            <person name="Ross B.D."/>
            <person name="Verster A.J."/>
            <person name="Radey M.C."/>
            <person name="Schmidtke D.T."/>
            <person name="Pope C.E."/>
            <person name="Hoffman L.R."/>
            <person name="Hajjar A.M."/>
            <person name="Peterson S.B."/>
            <person name="Borenstein E."/>
            <person name="Mougous J.D."/>
        </authorList>
    </citation>
    <scope>NUCLEOTIDE SEQUENCE</scope>
    <source>
        <strain evidence="1">H204</strain>
    </source>
</reference>
<name>A0A1H4FZI7_9BACE</name>
<dbReference type="GO" id="GO:0008233">
    <property type="term" value="F:peptidase activity"/>
    <property type="evidence" value="ECO:0007669"/>
    <property type="project" value="UniProtKB-KW"/>
</dbReference>
<sequence>MKRIGILTGLWLLLFLNCGQETIAQIQNKVCDTIPYEFIQEKIIIPVTVNGVNVKYIVDTGGRTGTMYDAATEMKATAAGYMRISDVNAQGSNYQEAHVQNISIGKNYKIKQLKTMVLPKNPFFTELGVVGILGGDAFAQSVVTFDSRSKIMVINYPYRPEKLKVTDGIPLLDETEHHSIVNVRLGNNDLKVLFDTGAGGFLLYCTEDYNRLADISQVTNHGYGIVAAGITGLGKPVDIKKVSVPSINIMGKEFTNVGSTTTVMNGTIIGVDLLKYGKVIIDYMRRRFYFLPFEEEKIDMGGAPTLWNVSILPRNERFEITTIWDSMKDTVAFGDEVININGTSLKDCPMSQMAVEEIMNAIPGDTGYIIIKKDNKEKRIEIRKEK</sequence>
<evidence type="ECO:0000313" key="2">
    <source>
        <dbReference type="EMBL" id="SEB01892.1"/>
    </source>
</evidence>
<gene>
    <name evidence="1" type="ORF">F6S82_13035</name>
    <name evidence="2" type="ORF">SAMN04487924_12360</name>
</gene>
<dbReference type="EMBL" id="VYQC01000007">
    <property type="protein sequence ID" value="KAA9045743.1"/>
    <property type="molecule type" value="Genomic_DNA"/>
</dbReference>
<evidence type="ECO:0000313" key="4">
    <source>
        <dbReference type="Proteomes" id="UP000327007"/>
    </source>
</evidence>